<feature type="transmembrane region" description="Helical" evidence="1">
    <location>
        <begin position="245"/>
        <end position="269"/>
    </location>
</feature>
<dbReference type="RefSeq" id="WP_221289740.1">
    <property type="nucleotide sequence ID" value="NZ_AP024597.1"/>
</dbReference>
<dbReference type="Proteomes" id="UP000825123">
    <property type="component" value="Chromosome"/>
</dbReference>
<gene>
    <name evidence="2" type="ORF">KN1_10410</name>
</gene>
<name>A0A8D5U6I6_9CREN</name>
<dbReference type="EMBL" id="AP024597">
    <property type="protein sequence ID" value="BCU69744.1"/>
    <property type="molecule type" value="Genomic_DNA"/>
</dbReference>
<feature type="transmembrane region" description="Helical" evidence="1">
    <location>
        <begin position="143"/>
        <end position="167"/>
    </location>
</feature>
<keyword evidence="1" id="KW-1133">Transmembrane helix</keyword>
<feature type="transmembrane region" description="Helical" evidence="1">
    <location>
        <begin position="12"/>
        <end position="36"/>
    </location>
</feature>
<feature type="transmembrane region" description="Helical" evidence="1">
    <location>
        <begin position="179"/>
        <end position="196"/>
    </location>
</feature>
<evidence type="ECO:0000256" key="1">
    <source>
        <dbReference type="SAM" id="Phobius"/>
    </source>
</evidence>
<keyword evidence="1" id="KW-0812">Transmembrane</keyword>
<dbReference type="AlphaFoldDB" id="A0A8D5U6I6"/>
<proteinExistence type="predicted"/>
<evidence type="ECO:0000313" key="2">
    <source>
        <dbReference type="EMBL" id="BCU69744.1"/>
    </source>
</evidence>
<keyword evidence="3" id="KW-1185">Reference proteome</keyword>
<evidence type="ECO:0000313" key="3">
    <source>
        <dbReference type="Proteomes" id="UP000825123"/>
    </source>
</evidence>
<feature type="transmembrane region" description="Helical" evidence="1">
    <location>
        <begin position="106"/>
        <end position="131"/>
    </location>
</feature>
<organism evidence="2 3">
    <name type="scientific">Stygiolobus caldivivus</name>
    <dbReference type="NCBI Taxonomy" id="2824673"/>
    <lineage>
        <taxon>Archaea</taxon>
        <taxon>Thermoproteota</taxon>
        <taxon>Thermoprotei</taxon>
        <taxon>Sulfolobales</taxon>
        <taxon>Sulfolobaceae</taxon>
        <taxon>Stygiolobus</taxon>
    </lineage>
</organism>
<sequence length="283" mass="31354">MRLLNYTVKRLLTNPYILGWAVLFTALWAFMGAYIFSSGITALKSSLTPTLYQEAVYYYTAGWAGGIVIFSLGAFSTTLTSVLFYQTGSLSHLFRYSKLTPTYYVIAIYVGSVIASTVIGGVLIALVYFMFSNEFGFSVYPKSLVTLLPYILLSSFFFVSFSMSLDLLTLKVSRRAQNLITYIPVILAYLFGYGYLSANMSSVVNLSPYTVIQTLIMSAYLGKPAPVNYSSLFVLNSLNPSGPTISVPISLLSISVWVAVLTVVDVMVLRRLYYKPLEEGKLL</sequence>
<feature type="transmembrane region" description="Helical" evidence="1">
    <location>
        <begin position="56"/>
        <end position="85"/>
    </location>
</feature>
<protein>
    <submittedName>
        <fullName evidence="2">Uncharacterized protein</fullName>
    </submittedName>
</protein>
<dbReference type="KEGG" id="csty:KN1_10410"/>
<accession>A0A8D5U6I6</accession>
<dbReference type="GeneID" id="66162785"/>
<reference evidence="2 3" key="1">
    <citation type="submission" date="2021-04" db="EMBL/GenBank/DDBJ databases">
        <title>Complete genome sequence of Stygiolobus sp. KN-1.</title>
        <authorList>
            <person name="Nakamura K."/>
            <person name="Sakai H."/>
            <person name="Kurosawa N."/>
        </authorList>
    </citation>
    <scope>NUCLEOTIDE SEQUENCE [LARGE SCALE GENOMIC DNA]</scope>
    <source>
        <strain evidence="2 3">KN-1</strain>
    </source>
</reference>
<keyword evidence="1" id="KW-0472">Membrane</keyword>